<accession>A0A1H1QWW8</accession>
<name>A0A1H1QWW8_MUCMA</name>
<organism evidence="2 3">
    <name type="scientific">Mucilaginibacter mallensis</name>
    <dbReference type="NCBI Taxonomy" id="652787"/>
    <lineage>
        <taxon>Bacteria</taxon>
        <taxon>Pseudomonadati</taxon>
        <taxon>Bacteroidota</taxon>
        <taxon>Sphingobacteriia</taxon>
        <taxon>Sphingobacteriales</taxon>
        <taxon>Sphingobacteriaceae</taxon>
        <taxon>Mucilaginibacter</taxon>
    </lineage>
</organism>
<sequence length="229" mass="24690">MACNKKDLAPATVAIANLAVVNATADTLNFLVNNSRQNSFSGIYPAGAYGLYTPAGTQNYEIKKERSAVNLFIGTYSLSDTSKHIYTSLFIAGESADKTFFTTDAIDSALTVYAKDTAHIDTIAMLRFVHASYTSGPLHVVFDKGDTINIANAAYKYKSQYFKVYEGTRTIKIYPANSTTLLLDTTITLQSGAVYTLFAKGILNAKGYNAFGVSLMTNGTIITATGTQQ</sequence>
<protein>
    <recommendedName>
        <fullName evidence="1">DUF4397 domain-containing protein</fullName>
    </recommendedName>
</protein>
<dbReference type="Proteomes" id="UP000199679">
    <property type="component" value="Chromosome I"/>
</dbReference>
<dbReference type="EMBL" id="LT629740">
    <property type="protein sequence ID" value="SDS27866.1"/>
    <property type="molecule type" value="Genomic_DNA"/>
</dbReference>
<evidence type="ECO:0000313" key="3">
    <source>
        <dbReference type="Proteomes" id="UP000199679"/>
    </source>
</evidence>
<proteinExistence type="predicted"/>
<dbReference type="STRING" id="652787.SAMN05216490_0866"/>
<dbReference type="AlphaFoldDB" id="A0A1H1QWW8"/>
<gene>
    <name evidence="2" type="ORF">SAMN05216490_0866</name>
</gene>
<keyword evidence="3" id="KW-1185">Reference proteome</keyword>
<reference evidence="2 3" key="1">
    <citation type="submission" date="2016-10" db="EMBL/GenBank/DDBJ databases">
        <authorList>
            <person name="de Groot N.N."/>
        </authorList>
    </citation>
    <scope>NUCLEOTIDE SEQUENCE [LARGE SCALE GENOMIC DNA]</scope>
    <source>
        <strain evidence="2 3">MP1X4</strain>
    </source>
</reference>
<dbReference type="InterPro" id="IPR025510">
    <property type="entry name" value="DUF4397"/>
</dbReference>
<feature type="domain" description="DUF4397" evidence="1">
    <location>
        <begin position="124"/>
        <end position="203"/>
    </location>
</feature>
<evidence type="ECO:0000313" key="2">
    <source>
        <dbReference type="EMBL" id="SDS27866.1"/>
    </source>
</evidence>
<dbReference type="Pfam" id="PF14344">
    <property type="entry name" value="DUF4397"/>
    <property type="match status" value="1"/>
</dbReference>
<evidence type="ECO:0000259" key="1">
    <source>
        <dbReference type="Pfam" id="PF14344"/>
    </source>
</evidence>